<dbReference type="InterPro" id="IPR008906">
    <property type="entry name" value="HATC_C_dom"/>
</dbReference>
<reference evidence="3" key="2">
    <citation type="journal article" date="2023" name="BMC Genomics">
        <title>Pest status, molecular evolution, and epigenetic factors derived from the genome assembly of Frankliniella fusca, a thysanopteran phytovirus vector.</title>
        <authorList>
            <person name="Catto M.A."/>
            <person name="Labadie P.E."/>
            <person name="Jacobson A.L."/>
            <person name="Kennedy G.G."/>
            <person name="Srinivasan R."/>
            <person name="Hunt B.G."/>
        </authorList>
    </citation>
    <scope>NUCLEOTIDE SEQUENCE</scope>
    <source>
        <strain evidence="3">PL_HMW_Pooled</strain>
    </source>
</reference>
<keyword evidence="4" id="KW-1185">Reference proteome</keyword>
<dbReference type="PANTHER" id="PTHR46880">
    <property type="entry name" value="RAS-ASSOCIATING DOMAIN-CONTAINING PROTEIN"/>
    <property type="match status" value="1"/>
</dbReference>
<evidence type="ECO:0000313" key="4">
    <source>
        <dbReference type="Proteomes" id="UP001219518"/>
    </source>
</evidence>
<dbReference type="PANTHER" id="PTHR46880:SF5">
    <property type="entry name" value="DUF4371 DOMAIN-CONTAINING PROTEIN"/>
    <property type="match status" value="1"/>
</dbReference>
<dbReference type="GO" id="GO:0046983">
    <property type="term" value="F:protein dimerization activity"/>
    <property type="evidence" value="ECO:0007669"/>
    <property type="project" value="InterPro"/>
</dbReference>
<dbReference type="InterPro" id="IPR025398">
    <property type="entry name" value="DUF4371"/>
</dbReference>
<dbReference type="InterPro" id="IPR012337">
    <property type="entry name" value="RNaseH-like_sf"/>
</dbReference>
<protein>
    <submittedName>
        <fullName evidence="3">Zinc finger protein 862</fullName>
    </submittedName>
</protein>
<feature type="domain" description="DUF4371" evidence="2">
    <location>
        <begin position="95"/>
        <end position="207"/>
    </location>
</feature>
<name>A0AAE1LJV2_9NEOP</name>
<dbReference type="Pfam" id="PF05699">
    <property type="entry name" value="Dimer_Tnp_hAT"/>
    <property type="match status" value="1"/>
</dbReference>
<evidence type="ECO:0000259" key="2">
    <source>
        <dbReference type="Pfam" id="PF14291"/>
    </source>
</evidence>
<dbReference type="Proteomes" id="UP001219518">
    <property type="component" value="Unassembled WGS sequence"/>
</dbReference>
<proteinExistence type="predicted"/>
<comment type="caution">
    <text evidence="3">The sequence shown here is derived from an EMBL/GenBank/DDBJ whole genome shotgun (WGS) entry which is preliminary data.</text>
</comment>
<organism evidence="3 4">
    <name type="scientific">Frankliniella fusca</name>
    <dbReference type="NCBI Taxonomy" id="407009"/>
    <lineage>
        <taxon>Eukaryota</taxon>
        <taxon>Metazoa</taxon>
        <taxon>Ecdysozoa</taxon>
        <taxon>Arthropoda</taxon>
        <taxon>Hexapoda</taxon>
        <taxon>Insecta</taxon>
        <taxon>Pterygota</taxon>
        <taxon>Neoptera</taxon>
        <taxon>Paraneoptera</taxon>
        <taxon>Thysanoptera</taxon>
        <taxon>Terebrantia</taxon>
        <taxon>Thripoidea</taxon>
        <taxon>Thripidae</taxon>
        <taxon>Frankliniella</taxon>
    </lineage>
</organism>
<accession>A0AAE1LJV2</accession>
<gene>
    <name evidence="3" type="ORF">KUF71_001517</name>
</gene>
<feature type="domain" description="HAT C-terminal dimerisation" evidence="1">
    <location>
        <begin position="557"/>
        <end position="606"/>
    </location>
</feature>
<evidence type="ECO:0000259" key="1">
    <source>
        <dbReference type="Pfam" id="PF05699"/>
    </source>
</evidence>
<dbReference type="EMBL" id="JAHWGI010001123">
    <property type="protein sequence ID" value="KAK3922851.1"/>
    <property type="molecule type" value="Genomic_DNA"/>
</dbReference>
<dbReference type="SUPFAM" id="SSF53098">
    <property type="entry name" value="Ribonuclease H-like"/>
    <property type="match status" value="1"/>
</dbReference>
<dbReference type="Pfam" id="PF14291">
    <property type="entry name" value="DUF4371"/>
    <property type="match status" value="1"/>
</dbReference>
<reference evidence="3" key="1">
    <citation type="submission" date="2021-07" db="EMBL/GenBank/DDBJ databases">
        <authorList>
            <person name="Catto M.A."/>
            <person name="Jacobson A."/>
            <person name="Kennedy G."/>
            <person name="Labadie P."/>
            <person name="Hunt B.G."/>
            <person name="Srinivasan R."/>
        </authorList>
    </citation>
    <scope>NUCLEOTIDE SEQUENCE</scope>
    <source>
        <strain evidence="3">PL_HMW_Pooled</strain>
        <tissue evidence="3">Head</tissue>
    </source>
</reference>
<sequence length="674" mass="75748">MAKCTVCEEAFRAHKSDLKRHRLSKLHIANMEKYNVAKQQRLENLGVQVVADEKKANDLRLAVYIAMHSSIRSVDHLTDLLKILGKGSSLEHLRMHRTKCSKLLVHVISPALLSDLVADVGSEAFSLILDESTDISTTKYLAVMIRYYSQQSNEVKTDFLGLLEVYRATASALFRAVVEYLTQIGLNYKSAIGLGSDGGSNLCGQHNSVYALFKAEVPDIMLLRCTCHSLNGVASKAAEELPADLEFMVRETRNWFSSSPLRRLQYRDLFAAINKGDMPQQLVKLAATRWLAWGKAVEVLLQQHLELKTHFQSHVSSLKPADKSTIGRKLHECFRNEQFHLILLFLKPITAEINKLNLKFQATNAEASFLGIAELVVQLHDLTMNMARIFIKASHLPKVHLGEVLTDAQIVTLREAVDAADGRLPVEGIDFGAGFSSHLGKIHISRELLADTQNRCVRYLAVLVKGLVALLPDHAERLLAVVNFTPREALKSVGRPNFYNLPLSLADPATDRDVLKTEWDRLSRKDWRLYFGDIPTGSVAFWTGVVDYDSIHPEGDKQFSNIARFALRVLCLPVSNAIVERAFSYMNAVKLKSRNKLNTEMLVAILRLRVGYSSRGCCVQFTPTQRMFELFTAAMYEVPPRRARAPEDHDDTDNTEDTLTVCAMVADDEDWWDA</sequence>
<dbReference type="AlphaFoldDB" id="A0AAE1LJV2"/>
<evidence type="ECO:0000313" key="3">
    <source>
        <dbReference type="EMBL" id="KAK3922851.1"/>
    </source>
</evidence>